<evidence type="ECO:0000313" key="1">
    <source>
        <dbReference type="EMBL" id="KAJ5600308.1"/>
    </source>
</evidence>
<dbReference type="EMBL" id="JAQJAC010000001">
    <property type="protein sequence ID" value="KAJ5600308.1"/>
    <property type="molecule type" value="Genomic_DNA"/>
</dbReference>
<evidence type="ECO:0000313" key="2">
    <source>
        <dbReference type="Proteomes" id="UP001216150"/>
    </source>
</evidence>
<protein>
    <submittedName>
        <fullName evidence="1">Uncharacterized protein</fullName>
    </submittedName>
</protein>
<accession>A0AAD6E3W4</accession>
<reference evidence="1 2" key="1">
    <citation type="journal article" date="2023" name="IMA Fungus">
        <title>Comparative genomic study of the Penicillium genus elucidates a diverse pangenome and 15 lateral gene transfer events.</title>
        <authorList>
            <person name="Petersen C."/>
            <person name="Sorensen T."/>
            <person name="Nielsen M.R."/>
            <person name="Sondergaard T.E."/>
            <person name="Sorensen J.L."/>
            <person name="Fitzpatrick D.A."/>
            <person name="Frisvad J.C."/>
            <person name="Nielsen K.L."/>
        </authorList>
    </citation>
    <scope>NUCLEOTIDE SEQUENCE [LARGE SCALE GENOMIC DNA]</scope>
    <source>
        <strain evidence="1 2">IBT 29057</strain>
    </source>
</reference>
<dbReference type="AlphaFoldDB" id="A0AAD6E3W4"/>
<keyword evidence="2" id="KW-1185">Reference proteome</keyword>
<name>A0AAD6E3W4_9EURO</name>
<gene>
    <name evidence="1" type="ORF">N7450_001375</name>
</gene>
<organism evidence="1 2">
    <name type="scientific">Penicillium hetheringtonii</name>
    <dbReference type="NCBI Taxonomy" id="911720"/>
    <lineage>
        <taxon>Eukaryota</taxon>
        <taxon>Fungi</taxon>
        <taxon>Dikarya</taxon>
        <taxon>Ascomycota</taxon>
        <taxon>Pezizomycotina</taxon>
        <taxon>Eurotiomycetes</taxon>
        <taxon>Eurotiomycetidae</taxon>
        <taxon>Eurotiales</taxon>
        <taxon>Aspergillaceae</taxon>
        <taxon>Penicillium</taxon>
    </lineage>
</organism>
<dbReference type="Proteomes" id="UP001216150">
    <property type="component" value="Unassembled WGS sequence"/>
</dbReference>
<sequence length="84" mass="9413">MSSLASDAKVRARRANLRRPFDQTSCIEYGVHCTPYRSYSYSVQDGALDRSSNDTILEDHGVRRTGWSLICPTIDQASPSPHLQ</sequence>
<comment type="caution">
    <text evidence="1">The sequence shown here is derived from an EMBL/GenBank/DDBJ whole genome shotgun (WGS) entry which is preliminary data.</text>
</comment>
<proteinExistence type="predicted"/>